<feature type="region of interest" description="Disordered" evidence="4">
    <location>
        <begin position="1"/>
        <end position="23"/>
    </location>
</feature>
<keyword evidence="1" id="KW-0805">Transcription regulation</keyword>
<dbReference type="InterPro" id="IPR046335">
    <property type="entry name" value="LacI/GalR-like_sensor"/>
</dbReference>
<dbReference type="InterPro" id="IPR028082">
    <property type="entry name" value="Peripla_BP_I"/>
</dbReference>
<keyword evidence="2" id="KW-0238">DNA-binding</keyword>
<dbReference type="SUPFAM" id="SSF47413">
    <property type="entry name" value="lambda repressor-like DNA-binding domains"/>
    <property type="match status" value="1"/>
</dbReference>
<dbReference type="AlphaFoldDB" id="A0A7Z0J2F0"/>
<dbReference type="Gene3D" id="3.40.50.2300">
    <property type="match status" value="2"/>
</dbReference>
<name>A0A7Z0J2F0_9MICC</name>
<dbReference type="InterPro" id="IPR000843">
    <property type="entry name" value="HTH_LacI"/>
</dbReference>
<evidence type="ECO:0000313" key="7">
    <source>
        <dbReference type="Proteomes" id="UP000560069"/>
    </source>
</evidence>
<accession>A0A7Z0J2F0</accession>
<comment type="caution">
    <text evidence="6">The sequence shown here is derived from an EMBL/GenBank/DDBJ whole genome shotgun (WGS) entry which is preliminary data.</text>
</comment>
<gene>
    <name evidence="6" type="ORF">HNR11_000724</name>
</gene>
<keyword evidence="7" id="KW-1185">Reference proteome</keyword>
<dbReference type="EMBL" id="JACCFQ010000001">
    <property type="protein sequence ID" value="NYJ16190.1"/>
    <property type="molecule type" value="Genomic_DNA"/>
</dbReference>
<keyword evidence="3" id="KW-0804">Transcription</keyword>
<evidence type="ECO:0000256" key="2">
    <source>
        <dbReference type="ARBA" id="ARBA00023125"/>
    </source>
</evidence>
<dbReference type="CDD" id="cd06267">
    <property type="entry name" value="PBP1_LacI_sugar_binding-like"/>
    <property type="match status" value="1"/>
</dbReference>
<sequence>MSKSTVSRVLDGRRNSGSPHAQRVRQAASELGYQRNIFASGMRRGETNTIGLIVPRLTDTTMAVLYEEISKACQAEHKLAIVATSENSIQAVEQAVDTLLERRVDGLILTTDQAEDPTVAKLRKLGVPHVCALRTEGLSDAALGDDVQGAYLATSHLLELGHRRIALINGPGFASSARGRRAGYCQAHEEAGIEVDASLMRETDFTTASAEHQMGNLLEGQASFSACFAATDNLAVGAISALRGAGRSVPQDVSVVGYNDIPLARYLSAPLSTVRIPFDEIARNCLELLREQVAGAGDTHTRVSEPELVVRDTTQRYR</sequence>
<dbReference type="PANTHER" id="PTHR30146:SF109">
    <property type="entry name" value="HTH-TYPE TRANSCRIPTIONAL REGULATOR GALS"/>
    <property type="match status" value="1"/>
</dbReference>
<dbReference type="CDD" id="cd01392">
    <property type="entry name" value="HTH_LacI"/>
    <property type="match status" value="1"/>
</dbReference>
<dbReference type="PANTHER" id="PTHR30146">
    <property type="entry name" value="LACI-RELATED TRANSCRIPTIONAL REPRESSOR"/>
    <property type="match status" value="1"/>
</dbReference>
<dbReference type="SUPFAM" id="SSF53822">
    <property type="entry name" value="Periplasmic binding protein-like I"/>
    <property type="match status" value="1"/>
</dbReference>
<dbReference type="GO" id="GO:0000976">
    <property type="term" value="F:transcription cis-regulatory region binding"/>
    <property type="evidence" value="ECO:0007669"/>
    <property type="project" value="TreeGrafter"/>
</dbReference>
<evidence type="ECO:0000259" key="5">
    <source>
        <dbReference type="PROSITE" id="PS50932"/>
    </source>
</evidence>
<protein>
    <submittedName>
        <fullName evidence="6">LacI family transcriptional regulator</fullName>
    </submittedName>
</protein>
<evidence type="ECO:0000313" key="6">
    <source>
        <dbReference type="EMBL" id="NYJ16190.1"/>
    </source>
</evidence>
<dbReference type="SMART" id="SM00354">
    <property type="entry name" value="HTH_LACI"/>
    <property type="match status" value="1"/>
</dbReference>
<feature type="domain" description="HTH lacI-type" evidence="5">
    <location>
        <begin position="1"/>
        <end position="44"/>
    </location>
</feature>
<reference evidence="6 7" key="1">
    <citation type="submission" date="2020-07" db="EMBL/GenBank/DDBJ databases">
        <title>Sequencing the genomes of 1000 actinobacteria strains.</title>
        <authorList>
            <person name="Klenk H.-P."/>
        </authorList>
    </citation>
    <scope>NUCLEOTIDE SEQUENCE [LARGE SCALE GENOMIC DNA]</scope>
    <source>
        <strain evidence="6 7">DSM 15664</strain>
    </source>
</reference>
<dbReference type="Pfam" id="PF13377">
    <property type="entry name" value="Peripla_BP_3"/>
    <property type="match status" value="1"/>
</dbReference>
<evidence type="ECO:0000256" key="3">
    <source>
        <dbReference type="ARBA" id="ARBA00023163"/>
    </source>
</evidence>
<dbReference type="Gene3D" id="1.10.260.40">
    <property type="entry name" value="lambda repressor-like DNA-binding domains"/>
    <property type="match status" value="1"/>
</dbReference>
<dbReference type="GO" id="GO:0003700">
    <property type="term" value="F:DNA-binding transcription factor activity"/>
    <property type="evidence" value="ECO:0007669"/>
    <property type="project" value="TreeGrafter"/>
</dbReference>
<evidence type="ECO:0000256" key="1">
    <source>
        <dbReference type="ARBA" id="ARBA00023015"/>
    </source>
</evidence>
<dbReference type="Proteomes" id="UP000560069">
    <property type="component" value="Unassembled WGS sequence"/>
</dbReference>
<proteinExistence type="predicted"/>
<evidence type="ECO:0000256" key="4">
    <source>
        <dbReference type="SAM" id="MobiDB-lite"/>
    </source>
</evidence>
<dbReference type="InterPro" id="IPR010982">
    <property type="entry name" value="Lambda_DNA-bd_dom_sf"/>
</dbReference>
<dbReference type="PROSITE" id="PS50932">
    <property type="entry name" value="HTH_LACI_2"/>
    <property type="match status" value="1"/>
</dbReference>
<organism evidence="6 7">
    <name type="scientific">Nesterenkonia sandarakina</name>
    <dbReference type="NCBI Taxonomy" id="272918"/>
    <lineage>
        <taxon>Bacteria</taxon>
        <taxon>Bacillati</taxon>
        <taxon>Actinomycetota</taxon>
        <taxon>Actinomycetes</taxon>
        <taxon>Micrococcales</taxon>
        <taxon>Micrococcaceae</taxon>
        <taxon>Nesterenkonia</taxon>
    </lineage>
</organism>